<feature type="compositionally biased region" description="Low complexity" evidence="1">
    <location>
        <begin position="253"/>
        <end position="271"/>
    </location>
</feature>
<feature type="compositionally biased region" description="Polar residues" evidence="1">
    <location>
        <begin position="296"/>
        <end position="306"/>
    </location>
</feature>
<dbReference type="OrthoDB" id="297176at2759"/>
<dbReference type="GeneID" id="7839765"/>
<accession>Q23D98</accession>
<name>Q23D98_TETTS</name>
<organism evidence="2 3">
    <name type="scientific">Tetrahymena thermophila (strain SB210)</name>
    <dbReference type="NCBI Taxonomy" id="312017"/>
    <lineage>
        <taxon>Eukaryota</taxon>
        <taxon>Sar</taxon>
        <taxon>Alveolata</taxon>
        <taxon>Ciliophora</taxon>
        <taxon>Intramacronucleata</taxon>
        <taxon>Oligohymenophorea</taxon>
        <taxon>Hymenostomatida</taxon>
        <taxon>Tetrahymenina</taxon>
        <taxon>Tetrahymenidae</taxon>
        <taxon>Tetrahymena</taxon>
    </lineage>
</organism>
<proteinExistence type="predicted"/>
<feature type="compositionally biased region" description="Polar residues" evidence="1">
    <location>
        <begin position="504"/>
        <end position="516"/>
    </location>
</feature>
<dbReference type="EMBL" id="GG662712">
    <property type="protein sequence ID" value="EAR94457.2"/>
    <property type="molecule type" value="Genomic_DNA"/>
</dbReference>
<sequence>MIDIINQDQTHPFKRRIQNEVKKYSNINVIMQRLEVQGYLDELFNLLTKIKDCEDKFTISELKKIQSQRNENDQQFDFNEQYNNNCQIFTQNLQLIIQLIVHDVWQKKSQYSIVNSPMRNKSSHKKENFKNSIILSNVPQVNMFNPGSSINLDNNQQITQPNTQRILTQTDMNSSQILTNTSQVFSNNNTNTNASNDKKLQISQLQTSQYLKKSAVIEKDRHTPSFNSKQQIYFQHHQGANLGDSQKVKVNESASSQLNNSSQNIQNQNQSKQLNTQTNLNNLVNSSSQSSLANTKGLQQTQTLTHSSSYQNLSSSKNNLNNSFNNSRQSSLLKPSSSNINQISSSINQSNQYLNTTTNTSQSSNYPQKSYLQSHPPLPHSSSSTSFINNNTNNRGQINQNTISSHLNNSILREDKRNNINTSTIDSARDSIKRQSITNSSILKPHYFSNADYGKCNTQRSLSSYNNSREINQQMQTSRDINSSILSASIQITNDNKSKENYKPLQNTNRLNTYVN</sequence>
<feature type="compositionally biased region" description="Low complexity" evidence="1">
    <location>
        <begin position="307"/>
        <end position="338"/>
    </location>
</feature>
<reference evidence="3" key="1">
    <citation type="journal article" date="2006" name="PLoS Biol.">
        <title>Macronuclear genome sequence of the ciliate Tetrahymena thermophila, a model eukaryote.</title>
        <authorList>
            <person name="Eisen J.A."/>
            <person name="Coyne R.S."/>
            <person name="Wu M."/>
            <person name="Wu D."/>
            <person name="Thiagarajan M."/>
            <person name="Wortman J.R."/>
            <person name="Badger J.H."/>
            <person name="Ren Q."/>
            <person name="Amedeo P."/>
            <person name="Jones K.M."/>
            <person name="Tallon L.J."/>
            <person name="Delcher A.L."/>
            <person name="Salzberg S.L."/>
            <person name="Silva J.C."/>
            <person name="Haas B.J."/>
            <person name="Majoros W.H."/>
            <person name="Farzad M."/>
            <person name="Carlton J.M."/>
            <person name="Smith R.K. Jr."/>
            <person name="Garg J."/>
            <person name="Pearlman R.E."/>
            <person name="Karrer K.M."/>
            <person name="Sun L."/>
            <person name="Manning G."/>
            <person name="Elde N.C."/>
            <person name="Turkewitz A.P."/>
            <person name="Asai D.J."/>
            <person name="Wilkes D.E."/>
            <person name="Wang Y."/>
            <person name="Cai H."/>
            <person name="Collins K."/>
            <person name="Stewart B.A."/>
            <person name="Lee S.R."/>
            <person name="Wilamowska K."/>
            <person name="Weinberg Z."/>
            <person name="Ruzzo W.L."/>
            <person name="Wloga D."/>
            <person name="Gaertig J."/>
            <person name="Frankel J."/>
            <person name="Tsao C.-C."/>
            <person name="Gorovsky M.A."/>
            <person name="Keeling P.J."/>
            <person name="Waller R.F."/>
            <person name="Patron N.J."/>
            <person name="Cherry J.M."/>
            <person name="Stover N.A."/>
            <person name="Krieger C.J."/>
            <person name="del Toro C."/>
            <person name="Ryder H.F."/>
            <person name="Williamson S.C."/>
            <person name="Barbeau R.A."/>
            <person name="Hamilton E.P."/>
            <person name="Orias E."/>
        </authorList>
    </citation>
    <scope>NUCLEOTIDE SEQUENCE [LARGE SCALE GENOMIC DNA]</scope>
    <source>
        <strain evidence="3">SB210</strain>
    </source>
</reference>
<evidence type="ECO:0000313" key="3">
    <source>
        <dbReference type="Proteomes" id="UP000009168"/>
    </source>
</evidence>
<feature type="region of interest" description="Disordered" evidence="1">
    <location>
        <begin position="248"/>
        <end position="271"/>
    </location>
</feature>
<protein>
    <submittedName>
        <fullName evidence="2">Uncharacterized protein</fullName>
    </submittedName>
</protein>
<feature type="region of interest" description="Disordered" evidence="1">
    <location>
        <begin position="497"/>
        <end position="516"/>
    </location>
</feature>
<dbReference type="HOGENOM" id="CLU_570506_0_0_1"/>
<dbReference type="RefSeq" id="XP_001014788.2">
    <property type="nucleotide sequence ID" value="XM_001014788.2"/>
</dbReference>
<gene>
    <name evidence="2" type="ORF">TTHERM_00048920</name>
</gene>
<dbReference type="KEGG" id="tet:TTHERM_00048920"/>
<dbReference type="InParanoid" id="Q23D98"/>
<evidence type="ECO:0000313" key="2">
    <source>
        <dbReference type="EMBL" id="EAR94457.2"/>
    </source>
</evidence>
<feature type="region of interest" description="Disordered" evidence="1">
    <location>
        <begin position="287"/>
        <end position="338"/>
    </location>
</feature>
<evidence type="ECO:0000256" key="1">
    <source>
        <dbReference type="SAM" id="MobiDB-lite"/>
    </source>
</evidence>
<keyword evidence="3" id="KW-1185">Reference proteome</keyword>
<feature type="region of interest" description="Disordered" evidence="1">
    <location>
        <begin position="355"/>
        <end position="400"/>
    </location>
</feature>
<dbReference type="AlphaFoldDB" id="Q23D98"/>
<dbReference type="Proteomes" id="UP000009168">
    <property type="component" value="Unassembled WGS sequence"/>
</dbReference>